<accession>A0A7W4K917</accession>
<name>A0A7W4K917_9PROT</name>
<dbReference type="InterPro" id="IPR007372">
    <property type="entry name" value="Lipid/polyisoprenoid-bd_YceI"/>
</dbReference>
<organism evidence="3 4">
    <name type="scientific">Gluconacetobacter tumulisoli</name>
    <dbReference type="NCBI Taxonomy" id="1286189"/>
    <lineage>
        <taxon>Bacteria</taxon>
        <taxon>Pseudomonadati</taxon>
        <taxon>Pseudomonadota</taxon>
        <taxon>Alphaproteobacteria</taxon>
        <taxon>Acetobacterales</taxon>
        <taxon>Acetobacteraceae</taxon>
        <taxon>Gluconacetobacter</taxon>
    </lineage>
</organism>
<proteinExistence type="predicted"/>
<evidence type="ECO:0000259" key="2">
    <source>
        <dbReference type="Pfam" id="PF04264"/>
    </source>
</evidence>
<dbReference type="SUPFAM" id="SSF101874">
    <property type="entry name" value="YceI-like"/>
    <property type="match status" value="1"/>
</dbReference>
<evidence type="ECO:0000313" key="4">
    <source>
        <dbReference type="Proteomes" id="UP000578030"/>
    </source>
</evidence>
<comment type="caution">
    <text evidence="3">The sequence shown here is derived from an EMBL/GenBank/DDBJ whole genome shotgun (WGS) entry which is preliminary data.</text>
</comment>
<feature type="domain" description="Lipid/polyisoprenoid-binding YceI-like" evidence="2">
    <location>
        <begin position="14"/>
        <end position="69"/>
    </location>
</feature>
<reference evidence="3 4" key="1">
    <citation type="submission" date="2020-04" db="EMBL/GenBank/DDBJ databases">
        <title>Description of novel Gluconacetobacter.</title>
        <authorList>
            <person name="Sombolestani A."/>
        </authorList>
    </citation>
    <scope>NUCLEOTIDE SEQUENCE [LARGE SCALE GENOMIC DNA]</scope>
    <source>
        <strain evidence="3 4">LMG 27802</strain>
    </source>
</reference>
<feature type="compositionally biased region" description="Basic residues" evidence="1">
    <location>
        <begin position="78"/>
        <end position="87"/>
    </location>
</feature>
<dbReference type="Gene3D" id="2.40.128.110">
    <property type="entry name" value="Lipid/polyisoprenoid-binding, YceI-like"/>
    <property type="match status" value="1"/>
</dbReference>
<keyword evidence="4" id="KW-1185">Reference proteome</keyword>
<feature type="region of interest" description="Disordered" evidence="1">
    <location>
        <begin position="67"/>
        <end position="87"/>
    </location>
</feature>
<protein>
    <submittedName>
        <fullName evidence="3">YceI family protein</fullName>
    </submittedName>
</protein>
<dbReference type="AlphaFoldDB" id="A0A7W4K917"/>
<dbReference type="EMBL" id="JABEQM010000011">
    <property type="protein sequence ID" value="MBB2202591.1"/>
    <property type="molecule type" value="Genomic_DNA"/>
</dbReference>
<dbReference type="Pfam" id="PF04264">
    <property type="entry name" value="YceI"/>
    <property type="match status" value="1"/>
</dbReference>
<gene>
    <name evidence="3" type="ORF">HLH28_13600</name>
</gene>
<dbReference type="RefSeq" id="WP_182960085.1">
    <property type="nucleotide sequence ID" value="NZ_JABEQM010000011.1"/>
</dbReference>
<evidence type="ECO:0000313" key="3">
    <source>
        <dbReference type="EMBL" id="MBB2202591.1"/>
    </source>
</evidence>
<dbReference type="Proteomes" id="UP000578030">
    <property type="component" value="Unassembled WGS sequence"/>
</dbReference>
<dbReference type="InterPro" id="IPR036761">
    <property type="entry name" value="TTHA0802/YceI-like_sf"/>
</dbReference>
<evidence type="ECO:0000256" key="1">
    <source>
        <dbReference type="SAM" id="MobiDB-lite"/>
    </source>
</evidence>
<sequence>MRYCAISRRGVQTTSIHATGRDMFAVDGTLTLRGIGKPVTRPFTLAIDGNAAHMAGRVQPIRTDFGAGQVAGRPVNGSHRKSGSTST</sequence>